<name>A0ABT1CS76_9HYPH</name>
<organism evidence="1 2">
    <name type="scientific">Hoeflea alexandrii</name>
    <dbReference type="NCBI Taxonomy" id="288436"/>
    <lineage>
        <taxon>Bacteria</taxon>
        <taxon>Pseudomonadati</taxon>
        <taxon>Pseudomonadota</taxon>
        <taxon>Alphaproteobacteria</taxon>
        <taxon>Hyphomicrobiales</taxon>
        <taxon>Rhizobiaceae</taxon>
        <taxon>Hoeflea</taxon>
    </lineage>
</organism>
<comment type="caution">
    <text evidence="1">The sequence shown here is derived from an EMBL/GenBank/DDBJ whole genome shotgun (WGS) entry which is preliminary data.</text>
</comment>
<reference evidence="1 2" key="1">
    <citation type="submission" date="2020-01" db="EMBL/GenBank/DDBJ databases">
        <title>Genomes of bacteria type strains.</title>
        <authorList>
            <person name="Chen J."/>
            <person name="Zhu S."/>
            <person name="Yang J."/>
        </authorList>
    </citation>
    <scope>NUCLEOTIDE SEQUENCE [LARGE SCALE GENOMIC DNA]</scope>
    <source>
        <strain evidence="1 2">DSM 16655</strain>
    </source>
</reference>
<evidence type="ECO:0000313" key="1">
    <source>
        <dbReference type="EMBL" id="MCO6409044.1"/>
    </source>
</evidence>
<proteinExistence type="predicted"/>
<evidence type="ECO:0008006" key="3">
    <source>
        <dbReference type="Google" id="ProtNLM"/>
    </source>
</evidence>
<evidence type="ECO:0000313" key="2">
    <source>
        <dbReference type="Proteomes" id="UP001320715"/>
    </source>
</evidence>
<keyword evidence="2" id="KW-1185">Reference proteome</keyword>
<dbReference type="EMBL" id="JAAAML010000002">
    <property type="protein sequence ID" value="MCO6409044.1"/>
    <property type="molecule type" value="Genomic_DNA"/>
</dbReference>
<dbReference type="RefSeq" id="WP_252916039.1">
    <property type="nucleotide sequence ID" value="NZ_JAAAML010000002.1"/>
</dbReference>
<protein>
    <recommendedName>
        <fullName evidence="3">Transposase zinc-ribbon domain-containing protein</fullName>
    </recommendedName>
</protein>
<sequence>MLQPGYYGSLSWNRGGEPSGNIRFRMHESSMELIYKYRAHGGGEWQAVNEAIPFAYSQQHLGGQRRWFVCLSCRGKCAVLYGGTHYRCRKCWNLAYQSQHEAPYQRALSKAQKFRQRLGGSLCIDDPFPEKPKGMHWRTYDRHFQQGVSLDAKAEGHLMNVLMSLLG</sequence>
<gene>
    <name evidence="1" type="ORF">GTW23_12735</name>
</gene>
<accession>A0ABT1CS76</accession>
<dbReference type="Proteomes" id="UP001320715">
    <property type="component" value="Unassembled WGS sequence"/>
</dbReference>